<dbReference type="EMBL" id="CM000149">
    <property type="protein sequence ID" value="EAZ20638.1"/>
    <property type="molecule type" value="Genomic_DNA"/>
</dbReference>
<reference evidence="2" key="1">
    <citation type="journal article" date="2005" name="PLoS Biol.">
        <title>The genomes of Oryza sativa: a history of duplications.</title>
        <authorList>
            <person name="Yu J."/>
            <person name="Wang J."/>
            <person name="Lin W."/>
            <person name="Li S."/>
            <person name="Li H."/>
            <person name="Zhou J."/>
            <person name="Ni P."/>
            <person name="Dong W."/>
            <person name="Hu S."/>
            <person name="Zeng C."/>
            <person name="Zhang J."/>
            <person name="Zhang Y."/>
            <person name="Li R."/>
            <person name="Xu Z."/>
            <person name="Li S."/>
            <person name="Li X."/>
            <person name="Zheng H."/>
            <person name="Cong L."/>
            <person name="Lin L."/>
            <person name="Yin J."/>
            <person name="Geng J."/>
            <person name="Li G."/>
            <person name="Shi J."/>
            <person name="Liu J."/>
            <person name="Lv H."/>
            <person name="Li J."/>
            <person name="Wang J."/>
            <person name="Deng Y."/>
            <person name="Ran L."/>
            <person name="Shi X."/>
            <person name="Wang X."/>
            <person name="Wu Q."/>
            <person name="Li C."/>
            <person name="Ren X."/>
            <person name="Wang J."/>
            <person name="Wang X."/>
            <person name="Li D."/>
            <person name="Liu D."/>
            <person name="Zhang X."/>
            <person name="Ji Z."/>
            <person name="Zhao W."/>
            <person name="Sun Y."/>
            <person name="Zhang Z."/>
            <person name="Bao J."/>
            <person name="Han Y."/>
            <person name="Dong L."/>
            <person name="Ji J."/>
            <person name="Chen P."/>
            <person name="Wu S."/>
            <person name="Liu J."/>
            <person name="Xiao Y."/>
            <person name="Bu D."/>
            <person name="Tan J."/>
            <person name="Yang L."/>
            <person name="Ye C."/>
            <person name="Zhang J."/>
            <person name="Xu J."/>
            <person name="Zhou Y."/>
            <person name="Yu Y."/>
            <person name="Zhang B."/>
            <person name="Zhuang S."/>
            <person name="Wei H."/>
            <person name="Liu B."/>
            <person name="Lei M."/>
            <person name="Yu H."/>
            <person name="Li Y."/>
            <person name="Xu H."/>
            <person name="Wei S."/>
            <person name="He X."/>
            <person name="Fang L."/>
            <person name="Zhang Z."/>
            <person name="Zhang Y."/>
            <person name="Huang X."/>
            <person name="Su Z."/>
            <person name="Tong W."/>
            <person name="Li J."/>
            <person name="Tong Z."/>
            <person name="Li S."/>
            <person name="Ye J."/>
            <person name="Wang L."/>
            <person name="Fang L."/>
            <person name="Lei T."/>
            <person name="Chen C."/>
            <person name="Chen H."/>
            <person name="Xu Z."/>
            <person name="Li H."/>
            <person name="Huang H."/>
            <person name="Zhang F."/>
            <person name="Xu H."/>
            <person name="Li N."/>
            <person name="Zhao C."/>
            <person name="Li S."/>
            <person name="Dong L."/>
            <person name="Huang Y."/>
            <person name="Li L."/>
            <person name="Xi Y."/>
            <person name="Qi Q."/>
            <person name="Li W."/>
            <person name="Zhang B."/>
            <person name="Hu W."/>
            <person name="Zhang Y."/>
            <person name="Tian X."/>
            <person name="Jiao Y."/>
            <person name="Liang X."/>
            <person name="Jin J."/>
            <person name="Gao L."/>
            <person name="Zheng W."/>
            <person name="Hao B."/>
            <person name="Liu S."/>
            <person name="Wang W."/>
            <person name="Yuan L."/>
            <person name="Cao M."/>
            <person name="McDermott J."/>
            <person name="Samudrala R."/>
            <person name="Wang J."/>
            <person name="Wong G.K."/>
            <person name="Yang H."/>
        </authorList>
    </citation>
    <scope>NUCLEOTIDE SEQUENCE [LARGE SCALE GENOMIC DNA]</scope>
</reference>
<feature type="compositionally biased region" description="Basic and acidic residues" evidence="1">
    <location>
        <begin position="15"/>
        <end position="24"/>
    </location>
</feature>
<proteinExistence type="predicted"/>
<feature type="region of interest" description="Disordered" evidence="1">
    <location>
        <begin position="78"/>
        <end position="106"/>
    </location>
</feature>
<sequence>MALSLAPRASLAKTESIKKRDKNNNKGSKRARLRAGLSAALHLGGGHRRAGRRGGGGDEGAGAVSSAAAPGVAVLLRAGADDADEPPAAAAANVGHGGRDHASGGRGRSWAVAVAMVLVLALRGGARQGPGHLLLHLRRLVVRRQGGRPRVPATVEQHRRRRRRPP</sequence>
<accession>A3CHS5</accession>
<evidence type="ECO:0000256" key="1">
    <source>
        <dbReference type="SAM" id="MobiDB-lite"/>
    </source>
</evidence>
<name>A3CHS5_ORYSJ</name>
<dbReference type="Proteomes" id="UP000007752">
    <property type="component" value="Chromosome 12"/>
</dbReference>
<protein>
    <submittedName>
        <fullName evidence="2">Uncharacterized protein</fullName>
    </submittedName>
</protein>
<feature type="region of interest" description="Disordered" evidence="1">
    <location>
        <begin position="1"/>
        <end position="64"/>
    </location>
</feature>
<organism evidence="2">
    <name type="scientific">Oryza sativa subsp. japonica</name>
    <name type="common">Rice</name>
    <dbReference type="NCBI Taxonomy" id="39947"/>
    <lineage>
        <taxon>Eukaryota</taxon>
        <taxon>Viridiplantae</taxon>
        <taxon>Streptophyta</taxon>
        <taxon>Embryophyta</taxon>
        <taxon>Tracheophyta</taxon>
        <taxon>Spermatophyta</taxon>
        <taxon>Magnoliopsida</taxon>
        <taxon>Liliopsida</taxon>
        <taxon>Poales</taxon>
        <taxon>Poaceae</taxon>
        <taxon>BOP clade</taxon>
        <taxon>Oryzoideae</taxon>
        <taxon>Oryzeae</taxon>
        <taxon>Oryzinae</taxon>
        <taxon>Oryza</taxon>
        <taxon>Oryza sativa</taxon>
    </lineage>
</organism>
<dbReference type="AlphaFoldDB" id="A3CHS5"/>
<evidence type="ECO:0000313" key="2">
    <source>
        <dbReference type="EMBL" id="EAZ20638.1"/>
    </source>
</evidence>
<feature type="region of interest" description="Disordered" evidence="1">
    <location>
        <begin position="146"/>
        <end position="166"/>
    </location>
</feature>
<reference evidence="2" key="2">
    <citation type="submission" date="2008-12" db="EMBL/GenBank/DDBJ databases">
        <title>Improved gene annotation of the rice (Oryza sativa) genomes.</title>
        <authorList>
            <person name="Wang J."/>
            <person name="Li R."/>
            <person name="Fan W."/>
            <person name="Huang Q."/>
            <person name="Zhang J."/>
            <person name="Zhou Y."/>
            <person name="Hu Y."/>
            <person name="Zi S."/>
            <person name="Li J."/>
            <person name="Ni P."/>
            <person name="Zheng H."/>
            <person name="Zhang Y."/>
            <person name="Zhao M."/>
            <person name="Hao Q."/>
            <person name="McDermott J."/>
            <person name="Samudrala R."/>
            <person name="Kristiansen K."/>
            <person name="Wong G.K.-S."/>
        </authorList>
    </citation>
    <scope>NUCLEOTIDE SEQUENCE</scope>
</reference>
<gene>
    <name evidence="2" type="ORF">OsJ_36254</name>
</gene>